<dbReference type="AlphaFoldDB" id="A0A819QAQ7"/>
<reference evidence="1" key="1">
    <citation type="submission" date="2021-02" db="EMBL/GenBank/DDBJ databases">
        <authorList>
            <person name="Nowell W R."/>
        </authorList>
    </citation>
    <scope>NUCLEOTIDE SEQUENCE</scope>
</reference>
<evidence type="ECO:0000313" key="2">
    <source>
        <dbReference type="Proteomes" id="UP000663866"/>
    </source>
</evidence>
<dbReference type="EMBL" id="CAJOBG010002794">
    <property type="protein sequence ID" value="CAF4028514.1"/>
    <property type="molecule type" value="Genomic_DNA"/>
</dbReference>
<dbReference type="Proteomes" id="UP000663866">
    <property type="component" value="Unassembled WGS sequence"/>
</dbReference>
<proteinExistence type="predicted"/>
<evidence type="ECO:0000313" key="1">
    <source>
        <dbReference type="EMBL" id="CAF4028514.1"/>
    </source>
</evidence>
<name>A0A819QAQ7_9BILA</name>
<organism evidence="1 2">
    <name type="scientific">Rotaria magnacalcarata</name>
    <dbReference type="NCBI Taxonomy" id="392030"/>
    <lineage>
        <taxon>Eukaryota</taxon>
        <taxon>Metazoa</taxon>
        <taxon>Spiralia</taxon>
        <taxon>Gnathifera</taxon>
        <taxon>Rotifera</taxon>
        <taxon>Eurotatoria</taxon>
        <taxon>Bdelloidea</taxon>
        <taxon>Philodinida</taxon>
        <taxon>Philodinidae</taxon>
        <taxon>Rotaria</taxon>
    </lineage>
</organism>
<protein>
    <submittedName>
        <fullName evidence="1">Uncharacterized protein</fullName>
    </submittedName>
</protein>
<comment type="caution">
    <text evidence="1">The sequence shown here is derived from an EMBL/GenBank/DDBJ whole genome shotgun (WGS) entry which is preliminary data.</text>
</comment>
<keyword evidence="2" id="KW-1185">Reference proteome</keyword>
<accession>A0A819QAQ7</accession>
<sequence>MDLNQSTGAKMPSQEHINLINKLNDAKIPRQSQLIANRLFMKNFPREMPFVPMTGTYILPQGPTTPHHPQLPPSFYPTFYAQSPTHHPNGPLINGHAYVPSPYLYSMGPPPVPAQYQAMNDISMTSEY</sequence>
<gene>
    <name evidence="1" type="ORF">OVN521_LOCUS16647</name>
</gene>